<organism evidence="3">
    <name type="scientific">Schistocephalus solidus</name>
    <name type="common">Tapeworm</name>
    <dbReference type="NCBI Taxonomy" id="70667"/>
    <lineage>
        <taxon>Eukaryota</taxon>
        <taxon>Metazoa</taxon>
        <taxon>Spiralia</taxon>
        <taxon>Lophotrochozoa</taxon>
        <taxon>Platyhelminthes</taxon>
        <taxon>Cestoda</taxon>
        <taxon>Eucestoda</taxon>
        <taxon>Diphyllobothriidea</taxon>
        <taxon>Diphyllobothriidae</taxon>
        <taxon>Schistocephalus</taxon>
    </lineage>
</organism>
<dbReference type="EMBL" id="UYSU01036244">
    <property type="protein sequence ID" value="VDL97416.1"/>
    <property type="molecule type" value="Genomic_DNA"/>
</dbReference>
<proteinExistence type="predicted"/>
<reference evidence="3" key="1">
    <citation type="submission" date="2016-06" db="UniProtKB">
        <authorList>
            <consortium name="WormBaseParasite"/>
        </authorList>
    </citation>
    <scope>IDENTIFICATION</scope>
</reference>
<evidence type="ECO:0000313" key="3">
    <source>
        <dbReference type="WBParaSite" id="SSLN_0001145401-mRNA-1"/>
    </source>
</evidence>
<dbReference type="AlphaFoldDB" id="A0A183T3I3"/>
<keyword evidence="2" id="KW-1185">Reference proteome</keyword>
<dbReference type="Proteomes" id="UP000275846">
    <property type="component" value="Unassembled WGS sequence"/>
</dbReference>
<accession>A0A183T3I3</accession>
<protein>
    <submittedName>
        <fullName evidence="3">Coatomer_WDAD domain-containing protein</fullName>
    </submittedName>
</protein>
<evidence type="ECO:0000313" key="2">
    <source>
        <dbReference type="Proteomes" id="UP000275846"/>
    </source>
</evidence>
<gene>
    <name evidence="1" type="ORF">SSLN_LOCUS11031</name>
</gene>
<name>A0A183T3I3_SCHSO</name>
<reference evidence="1 2" key="2">
    <citation type="submission" date="2018-11" db="EMBL/GenBank/DDBJ databases">
        <authorList>
            <consortium name="Pathogen Informatics"/>
        </authorList>
    </citation>
    <scope>NUCLEOTIDE SEQUENCE [LARGE SCALE GENOMIC DNA]</scope>
    <source>
        <strain evidence="1 2">NST_G2</strain>
    </source>
</reference>
<evidence type="ECO:0000313" key="1">
    <source>
        <dbReference type="EMBL" id="VDL97416.1"/>
    </source>
</evidence>
<dbReference type="OrthoDB" id="428850at2759"/>
<sequence>MLARGNDHFDDAAIAAETTLAFRKESLFQVALEAIEKNAGEDIPGDVEQQYTSVVVKEWAVPLLLVKVDDCNVFEILRDLSLAQHHLE</sequence>
<dbReference type="WBParaSite" id="SSLN_0001145401-mRNA-1">
    <property type="protein sequence ID" value="SSLN_0001145401-mRNA-1"/>
    <property type="gene ID" value="SSLN_0001145401"/>
</dbReference>